<dbReference type="InterPro" id="IPR011663">
    <property type="entry name" value="UTRA"/>
</dbReference>
<feature type="domain" description="UbiC transcription regulator-associated" evidence="1">
    <location>
        <begin position="13"/>
        <end position="152"/>
    </location>
</feature>
<dbReference type="Proteomes" id="UP001652461">
    <property type="component" value="Unassembled WGS sequence"/>
</dbReference>
<dbReference type="SUPFAM" id="SSF64288">
    <property type="entry name" value="Chorismate lyase-like"/>
    <property type="match status" value="1"/>
</dbReference>
<dbReference type="SMART" id="SM00866">
    <property type="entry name" value="UTRA"/>
    <property type="match status" value="1"/>
</dbReference>
<comment type="caution">
    <text evidence="2">The sequence shown here is derived from an EMBL/GenBank/DDBJ whole genome shotgun (WGS) entry which is preliminary data.</text>
</comment>
<accession>A0ABT2RY32</accession>
<gene>
    <name evidence="2" type="ORF">OCV63_09955</name>
</gene>
<evidence type="ECO:0000259" key="1">
    <source>
        <dbReference type="SMART" id="SM00866"/>
    </source>
</evidence>
<dbReference type="PANTHER" id="PTHR44846">
    <property type="entry name" value="MANNOSYL-D-GLYCERATE TRANSPORT/METABOLISM SYSTEM REPRESSOR MNGR-RELATED"/>
    <property type="match status" value="1"/>
</dbReference>
<evidence type="ECO:0000313" key="2">
    <source>
        <dbReference type="EMBL" id="MCU6697220.1"/>
    </source>
</evidence>
<keyword evidence="3" id="KW-1185">Reference proteome</keyword>
<dbReference type="EMBL" id="JAOQKC010000012">
    <property type="protein sequence ID" value="MCU6697220.1"/>
    <property type="molecule type" value="Genomic_DNA"/>
</dbReference>
<organism evidence="2 3">
    <name type="scientific">Laedolimicola ammoniilytica</name>
    <dbReference type="NCBI Taxonomy" id="2981771"/>
    <lineage>
        <taxon>Bacteria</taxon>
        <taxon>Bacillati</taxon>
        <taxon>Bacillota</taxon>
        <taxon>Clostridia</taxon>
        <taxon>Lachnospirales</taxon>
        <taxon>Lachnospiraceae</taxon>
        <taxon>Laedolimicola</taxon>
    </lineage>
</organism>
<dbReference type="InterPro" id="IPR050679">
    <property type="entry name" value="Bact_HTH_transcr_reg"/>
</dbReference>
<protein>
    <submittedName>
        <fullName evidence="2">GntR family transcriptional regulator</fullName>
    </submittedName>
</protein>
<proteinExistence type="predicted"/>
<dbReference type="Gene3D" id="3.40.1410.10">
    <property type="entry name" value="Chorismate lyase-like"/>
    <property type="match status" value="1"/>
</dbReference>
<dbReference type="InterPro" id="IPR028978">
    <property type="entry name" value="Chorismate_lyase_/UTRA_dom_sf"/>
</dbReference>
<dbReference type="Pfam" id="PF07702">
    <property type="entry name" value="UTRA"/>
    <property type="match status" value="1"/>
</dbReference>
<name>A0ABT2RY32_9FIRM</name>
<dbReference type="PANTHER" id="PTHR44846:SF1">
    <property type="entry name" value="MANNOSYL-D-GLYCERATE TRANSPORT_METABOLISM SYSTEM REPRESSOR MNGR-RELATED"/>
    <property type="match status" value="1"/>
</dbReference>
<reference evidence="2 3" key="1">
    <citation type="journal article" date="2021" name="ISME Commun">
        <title>Automated analysis of genomic sequences facilitates high-throughput and comprehensive description of bacteria.</title>
        <authorList>
            <person name="Hitch T.C.A."/>
        </authorList>
    </citation>
    <scope>NUCLEOTIDE SEQUENCE [LARGE SCALE GENOMIC DNA]</scope>
    <source>
        <strain evidence="2 3">Sanger_04</strain>
    </source>
</reference>
<evidence type="ECO:0000313" key="3">
    <source>
        <dbReference type="Proteomes" id="UP001652461"/>
    </source>
</evidence>
<sequence>MNKITSISETLKQNGHIVTTKNYHIEQISAPDTVRAVLCLSQDEQVYKIDRIICSDDIPTAYITNYLVAAFLPGFSESSEIFSGLYHFLESKFNIVLTTAEETLYAKKASFTESLILNIPSDSPLLCSERISYINDTPFEYTISRFVSDKYKYHIFLQGR</sequence>